<evidence type="ECO:0000256" key="4">
    <source>
        <dbReference type="SAM" id="Coils"/>
    </source>
</evidence>
<accession>A0A4V6P5U8</accession>
<evidence type="ECO:0000256" key="3">
    <source>
        <dbReference type="ARBA" id="ARBA00023125"/>
    </source>
</evidence>
<sequence length="429" mass="47265">MAASSSSGRLVRLAEILTESRIPGSRGDTASKLTVRLYGRGVVAKADAGGSEETRYFRRRAGQLIYSKLDCLNGAIGLIPPHLDGYESTADLPSFDIAKSVDPDFFLAFLSRPSFYLRFKAVAIGSRKANRVPADEFLATKVELPSRSEQCAIAAVLRASRERVAAAEALISALTEAKRNVMRELLTLGAARDPARLRPLRERWVVGRVAEGVEAAPEGWRLVPLTRVARLESGHTPSRDRPDWWDGDIPWISLQDTERLQGLEIFDSAETIGTEGLANSSARLLPKGTVVFQRTASVGQCSIMGRPMATSQHFANWVCGPEIEPRYLLQVFRHMTREWERLQAGSVLPDIYMPTFKKLQILLPPRSEQLRIADVGEAFDRRLEAERVHLSELRATRDALAAELLSGRLRLPAAVIARHAGADPGARAA</sequence>
<dbReference type="EMBL" id="SKBM01000032">
    <property type="protein sequence ID" value="TCZ54583.1"/>
    <property type="molecule type" value="Genomic_DNA"/>
</dbReference>
<proteinExistence type="inferred from homology"/>
<dbReference type="GO" id="GO:0003677">
    <property type="term" value="F:DNA binding"/>
    <property type="evidence" value="ECO:0007669"/>
    <property type="project" value="UniProtKB-KW"/>
</dbReference>
<dbReference type="CDD" id="cd17248">
    <property type="entry name" value="RMtype1_S_AmiI-TRD2-CR2_like"/>
    <property type="match status" value="1"/>
</dbReference>
<dbReference type="PANTHER" id="PTHR30408:SF12">
    <property type="entry name" value="TYPE I RESTRICTION ENZYME MJAVIII SPECIFICITY SUBUNIT"/>
    <property type="match status" value="1"/>
</dbReference>
<gene>
    <name evidence="6" type="ORF">EXY23_23200</name>
</gene>
<dbReference type="Pfam" id="PF01420">
    <property type="entry name" value="Methylase_S"/>
    <property type="match status" value="1"/>
</dbReference>
<keyword evidence="4" id="KW-0175">Coiled coil</keyword>
<evidence type="ECO:0000256" key="2">
    <source>
        <dbReference type="ARBA" id="ARBA00022747"/>
    </source>
</evidence>
<keyword evidence="2" id="KW-0680">Restriction system</keyword>
<dbReference type="InterPro" id="IPR000055">
    <property type="entry name" value="Restrct_endonuc_typeI_TRD"/>
</dbReference>
<dbReference type="RefSeq" id="WP_132295496.1">
    <property type="nucleotide sequence ID" value="NZ_SKBM01000032.1"/>
</dbReference>
<dbReference type="InterPro" id="IPR044946">
    <property type="entry name" value="Restrct_endonuc_typeI_TRD_sf"/>
</dbReference>
<evidence type="ECO:0000313" key="7">
    <source>
        <dbReference type="Proteomes" id="UP000295023"/>
    </source>
</evidence>
<feature type="coiled-coil region" evidence="4">
    <location>
        <begin position="157"/>
        <end position="184"/>
    </location>
</feature>
<dbReference type="GO" id="GO:0009307">
    <property type="term" value="P:DNA restriction-modification system"/>
    <property type="evidence" value="ECO:0007669"/>
    <property type="project" value="UniProtKB-KW"/>
</dbReference>
<reference evidence="6 7" key="1">
    <citation type="submission" date="2019-03" db="EMBL/GenBank/DDBJ databases">
        <title>Paracraurococcus aquatilis NE82 genome sequence.</title>
        <authorList>
            <person name="Zhao Y."/>
            <person name="Du Z."/>
        </authorList>
    </citation>
    <scope>NUCLEOTIDE SEQUENCE [LARGE SCALE GENOMIC DNA]</scope>
    <source>
        <strain evidence="6 7">NE82</strain>
    </source>
</reference>
<comment type="similarity">
    <text evidence="1">Belongs to the type-I restriction system S methylase family.</text>
</comment>
<dbReference type="PANTHER" id="PTHR30408">
    <property type="entry name" value="TYPE-1 RESTRICTION ENZYME ECOKI SPECIFICITY PROTEIN"/>
    <property type="match status" value="1"/>
</dbReference>
<dbReference type="OrthoDB" id="512700at2"/>
<evidence type="ECO:0000259" key="5">
    <source>
        <dbReference type="Pfam" id="PF01420"/>
    </source>
</evidence>
<protein>
    <recommendedName>
        <fullName evidence="5">Type I restriction modification DNA specificity domain-containing protein</fullName>
    </recommendedName>
</protein>
<dbReference type="Proteomes" id="UP000295023">
    <property type="component" value="Unassembled WGS sequence"/>
</dbReference>
<evidence type="ECO:0000313" key="6">
    <source>
        <dbReference type="EMBL" id="TCZ54583.1"/>
    </source>
</evidence>
<dbReference type="AlphaFoldDB" id="A0A4V6P5U8"/>
<name>A0A4V6P5U8_9PROT</name>
<evidence type="ECO:0000256" key="1">
    <source>
        <dbReference type="ARBA" id="ARBA00010923"/>
    </source>
</evidence>
<dbReference type="Gene3D" id="3.90.220.20">
    <property type="entry name" value="DNA methylase specificity domains"/>
    <property type="match status" value="2"/>
</dbReference>
<comment type="caution">
    <text evidence="6">The sequence shown here is derived from an EMBL/GenBank/DDBJ whole genome shotgun (WGS) entry which is preliminary data.</text>
</comment>
<feature type="domain" description="Type I restriction modification DNA specificity" evidence="5">
    <location>
        <begin position="217"/>
        <end position="386"/>
    </location>
</feature>
<keyword evidence="3" id="KW-0238">DNA-binding</keyword>
<dbReference type="InterPro" id="IPR052021">
    <property type="entry name" value="Type-I_RS_S_subunit"/>
</dbReference>
<keyword evidence="7" id="KW-1185">Reference proteome</keyword>
<organism evidence="6 7">
    <name type="scientific">Roseicella aquatilis</name>
    <dbReference type="NCBI Taxonomy" id="2527868"/>
    <lineage>
        <taxon>Bacteria</taxon>
        <taxon>Pseudomonadati</taxon>
        <taxon>Pseudomonadota</taxon>
        <taxon>Alphaproteobacteria</taxon>
        <taxon>Acetobacterales</taxon>
        <taxon>Roseomonadaceae</taxon>
        <taxon>Roseicella</taxon>
    </lineage>
</organism>
<dbReference type="SUPFAM" id="SSF116734">
    <property type="entry name" value="DNA methylase specificity domain"/>
    <property type="match status" value="2"/>
</dbReference>